<dbReference type="Proteomes" id="UP000559256">
    <property type="component" value="Unassembled WGS sequence"/>
</dbReference>
<feature type="region of interest" description="Disordered" evidence="1">
    <location>
        <begin position="150"/>
        <end position="233"/>
    </location>
</feature>
<dbReference type="AlphaFoldDB" id="A0A8H5GRL4"/>
<feature type="compositionally biased region" description="Basic and acidic residues" evidence="1">
    <location>
        <begin position="637"/>
        <end position="647"/>
    </location>
</feature>
<dbReference type="EMBL" id="JAACJM010000012">
    <property type="protein sequence ID" value="KAF5369931.1"/>
    <property type="molecule type" value="Genomic_DNA"/>
</dbReference>
<feature type="region of interest" description="Disordered" evidence="1">
    <location>
        <begin position="619"/>
        <end position="647"/>
    </location>
</feature>
<keyword evidence="2" id="KW-0472">Membrane</keyword>
<feature type="signal peptide" evidence="3">
    <location>
        <begin position="1"/>
        <end position="17"/>
    </location>
</feature>
<feature type="compositionally biased region" description="Acidic residues" evidence="1">
    <location>
        <begin position="622"/>
        <end position="632"/>
    </location>
</feature>
<feature type="region of interest" description="Disordered" evidence="1">
    <location>
        <begin position="547"/>
        <end position="578"/>
    </location>
</feature>
<feature type="compositionally biased region" description="Polar residues" evidence="1">
    <location>
        <begin position="180"/>
        <end position="189"/>
    </location>
</feature>
<evidence type="ECO:0000256" key="3">
    <source>
        <dbReference type="SAM" id="SignalP"/>
    </source>
</evidence>
<name>A0A8H5GRL4_9AGAR</name>
<feature type="region of interest" description="Disordered" evidence="1">
    <location>
        <begin position="478"/>
        <end position="499"/>
    </location>
</feature>
<feature type="compositionally biased region" description="Low complexity" evidence="1">
    <location>
        <begin position="564"/>
        <end position="578"/>
    </location>
</feature>
<feature type="region of interest" description="Disordered" evidence="1">
    <location>
        <begin position="366"/>
        <end position="401"/>
    </location>
</feature>
<accession>A0A8H5GRL4</accession>
<gene>
    <name evidence="4" type="ORF">D9758_001019</name>
</gene>
<sequence>MRVVLLVPLVFPVVVYALPSASHRLDSSGSACLAIVLTLVCFLSVLFIIKRIYIRQRRTQAVHHGPAPCPSLQSSQRSSASFFYFSDEKPLKIDCTAFWVGLLGSPTWETSIRPSNKFGAPRYPFIHRIHPKPVSQSTLSSLSSKLSVTEFGARRSDTPRRSSTTTTETRTLSSTLQSSAVSHSNQLSTYPAEARATSSPKHRRLSLPEQRQSSDHHAQHRQRHSSLNGRSNIWSLEKRNRRSSWLRRVEPPSRLSDEPLPLSPKESTSAFLDLGSKLKPAFQLVLPPLPLSQTPLQSPVTGDTSEGMSFISHPYVLGSARKSTGDWEVLPPVPKRSIQETDLRLPTSPQPVVQYPFPASYAIQMPGSPKNAATLPRRKPKARSPSARSRKSPPVGPSPLRIMTLPERSTADLSALIDGSQPLGTVQIESEIFTPKSQAQESSGRRDMYSQLGIGYPSIWGIDKREVQIQVSTAIEDPEHSDANNNSQDPFISPPVSPTPSTADIMLDIIRELVEETSQWDASLYMDDGFKTLIQNSSSKLNLQVLGESQSSIPSDEKLQSPKSPRSSQSLVISVSKSSSGELDQLQGMFDLEMYRMPEEVVSPKDQIRVGSTFIHGQPLDILEEANEDGEDGNGGNEKKAESNQEK</sequence>
<comment type="caution">
    <text evidence="4">The sequence shown here is derived from an EMBL/GenBank/DDBJ whole genome shotgun (WGS) entry which is preliminary data.</text>
</comment>
<protein>
    <submittedName>
        <fullName evidence="4">Uncharacterized protein</fullName>
    </submittedName>
</protein>
<feature type="compositionally biased region" description="Low complexity" evidence="1">
    <location>
        <begin position="161"/>
        <end position="179"/>
    </location>
</feature>
<evidence type="ECO:0000256" key="1">
    <source>
        <dbReference type="SAM" id="MobiDB-lite"/>
    </source>
</evidence>
<keyword evidence="2" id="KW-1133">Transmembrane helix</keyword>
<organism evidence="4 5">
    <name type="scientific">Tetrapyrgos nigripes</name>
    <dbReference type="NCBI Taxonomy" id="182062"/>
    <lineage>
        <taxon>Eukaryota</taxon>
        <taxon>Fungi</taxon>
        <taxon>Dikarya</taxon>
        <taxon>Basidiomycota</taxon>
        <taxon>Agaricomycotina</taxon>
        <taxon>Agaricomycetes</taxon>
        <taxon>Agaricomycetidae</taxon>
        <taxon>Agaricales</taxon>
        <taxon>Marasmiineae</taxon>
        <taxon>Marasmiaceae</taxon>
        <taxon>Tetrapyrgos</taxon>
    </lineage>
</organism>
<evidence type="ECO:0000313" key="4">
    <source>
        <dbReference type="EMBL" id="KAF5369931.1"/>
    </source>
</evidence>
<keyword evidence="2" id="KW-0812">Transmembrane</keyword>
<dbReference type="OrthoDB" id="2982374at2759"/>
<keyword evidence="3" id="KW-0732">Signal</keyword>
<proteinExistence type="predicted"/>
<evidence type="ECO:0000313" key="5">
    <source>
        <dbReference type="Proteomes" id="UP000559256"/>
    </source>
</evidence>
<reference evidence="4 5" key="1">
    <citation type="journal article" date="2020" name="ISME J.">
        <title>Uncovering the hidden diversity of litter-decomposition mechanisms in mushroom-forming fungi.</title>
        <authorList>
            <person name="Floudas D."/>
            <person name="Bentzer J."/>
            <person name="Ahren D."/>
            <person name="Johansson T."/>
            <person name="Persson P."/>
            <person name="Tunlid A."/>
        </authorList>
    </citation>
    <scope>NUCLEOTIDE SEQUENCE [LARGE SCALE GENOMIC DNA]</scope>
    <source>
        <strain evidence="4 5">CBS 291.85</strain>
    </source>
</reference>
<feature type="transmembrane region" description="Helical" evidence="2">
    <location>
        <begin position="27"/>
        <end position="49"/>
    </location>
</feature>
<keyword evidence="5" id="KW-1185">Reference proteome</keyword>
<feature type="chain" id="PRO_5034076472" evidence="3">
    <location>
        <begin position="18"/>
        <end position="647"/>
    </location>
</feature>
<evidence type="ECO:0000256" key="2">
    <source>
        <dbReference type="SAM" id="Phobius"/>
    </source>
</evidence>